<dbReference type="PANTHER" id="PTHR43685:SF11">
    <property type="entry name" value="GLYCOSYLTRANSFERASE TAGX-RELATED"/>
    <property type="match status" value="1"/>
</dbReference>
<proteinExistence type="predicted"/>
<evidence type="ECO:0000313" key="3">
    <source>
        <dbReference type="Proteomes" id="UP000236731"/>
    </source>
</evidence>
<dbReference type="OrthoDB" id="9815829at2"/>
<reference evidence="3" key="1">
    <citation type="submission" date="2016-10" db="EMBL/GenBank/DDBJ databases">
        <authorList>
            <person name="Varghese N."/>
            <person name="Submissions S."/>
        </authorList>
    </citation>
    <scope>NUCLEOTIDE SEQUENCE [LARGE SCALE GENOMIC DNA]</scope>
    <source>
        <strain evidence="3">DSM 22361</strain>
    </source>
</reference>
<dbReference type="GO" id="GO:0016740">
    <property type="term" value="F:transferase activity"/>
    <property type="evidence" value="ECO:0007669"/>
    <property type="project" value="UniProtKB-KW"/>
</dbReference>
<dbReference type="PANTHER" id="PTHR43685">
    <property type="entry name" value="GLYCOSYLTRANSFERASE"/>
    <property type="match status" value="1"/>
</dbReference>
<organism evidence="2 3">
    <name type="scientific">Sphingobacterium lactis</name>
    <dbReference type="NCBI Taxonomy" id="797291"/>
    <lineage>
        <taxon>Bacteria</taxon>
        <taxon>Pseudomonadati</taxon>
        <taxon>Bacteroidota</taxon>
        <taxon>Sphingobacteriia</taxon>
        <taxon>Sphingobacteriales</taxon>
        <taxon>Sphingobacteriaceae</taxon>
        <taxon>Sphingobacterium</taxon>
    </lineage>
</organism>
<dbReference type="Proteomes" id="UP000236731">
    <property type="component" value="Unassembled WGS sequence"/>
</dbReference>
<sequence length="306" mass="35912">MLISFILPAYKMQFLASAIQSILDQEYGDFELIVIDDHSPEDLRSVVEAFDDSRIQYRNERNFGGTDLVGQWSKCIQFAKGKYLILADDDDLYTPTFLTEIIRLIKKYPGVDLLRSRVELINDRGDMIGIDNVMSEYISQVEFTYNWLRGIPFICIGNYVFRTKVIQEKLFDQLPFAFGSDITSVLKMAAKGMVNTCEMLFKFRISSFQLSSDTSKYSHKIDAISKLYKMVDQIDYPNPQNAVQEYCYHEIQWEHLYRKCIYDYYNVAVKYLPFKKMGLINSCVLLKPKDKYLMYARFIIDKVFKR</sequence>
<accession>A0A1H6CL52</accession>
<dbReference type="InterPro" id="IPR050834">
    <property type="entry name" value="Glycosyltransf_2"/>
</dbReference>
<dbReference type="InterPro" id="IPR029044">
    <property type="entry name" value="Nucleotide-diphossugar_trans"/>
</dbReference>
<keyword evidence="2" id="KW-0808">Transferase</keyword>
<dbReference type="AlphaFoldDB" id="A0A1H6CL52"/>
<dbReference type="SUPFAM" id="SSF53448">
    <property type="entry name" value="Nucleotide-diphospho-sugar transferases"/>
    <property type="match status" value="1"/>
</dbReference>
<feature type="domain" description="Glycosyltransferase 2-like" evidence="1">
    <location>
        <begin position="4"/>
        <end position="167"/>
    </location>
</feature>
<dbReference type="Pfam" id="PF00535">
    <property type="entry name" value="Glycos_transf_2"/>
    <property type="match status" value="1"/>
</dbReference>
<dbReference type="Gene3D" id="3.90.550.10">
    <property type="entry name" value="Spore Coat Polysaccharide Biosynthesis Protein SpsA, Chain A"/>
    <property type="match status" value="1"/>
</dbReference>
<name>A0A1H6CL52_9SPHI</name>
<dbReference type="InterPro" id="IPR001173">
    <property type="entry name" value="Glyco_trans_2-like"/>
</dbReference>
<protein>
    <submittedName>
        <fullName evidence="2">Glycosyltransferase involved in cell wall bisynthesis</fullName>
    </submittedName>
</protein>
<dbReference type="RefSeq" id="WP_103907846.1">
    <property type="nucleotide sequence ID" value="NZ_CP049246.1"/>
</dbReference>
<evidence type="ECO:0000313" key="2">
    <source>
        <dbReference type="EMBL" id="SEG73443.1"/>
    </source>
</evidence>
<keyword evidence="3" id="KW-1185">Reference proteome</keyword>
<dbReference type="CDD" id="cd00761">
    <property type="entry name" value="Glyco_tranf_GTA_type"/>
    <property type="match status" value="1"/>
</dbReference>
<evidence type="ECO:0000259" key="1">
    <source>
        <dbReference type="Pfam" id="PF00535"/>
    </source>
</evidence>
<dbReference type="EMBL" id="FNUT01000016">
    <property type="protein sequence ID" value="SEG73443.1"/>
    <property type="molecule type" value="Genomic_DNA"/>
</dbReference>
<gene>
    <name evidence="2" type="ORF">SAMN05421877_11664</name>
</gene>